<dbReference type="EMBL" id="WTYO01000001">
    <property type="protein sequence ID" value="MXO67695.1"/>
    <property type="molecule type" value="Genomic_DNA"/>
</dbReference>
<proteinExistence type="predicted"/>
<evidence type="ECO:0000256" key="6">
    <source>
        <dbReference type="SAM" id="MobiDB-lite"/>
    </source>
</evidence>
<dbReference type="PANTHER" id="PTHR43711:SF26">
    <property type="entry name" value="SENSOR HISTIDINE KINASE RCSC"/>
    <property type="match status" value="1"/>
</dbReference>
<evidence type="ECO:0000256" key="2">
    <source>
        <dbReference type="ARBA" id="ARBA00012438"/>
    </source>
</evidence>
<dbReference type="InterPro" id="IPR036890">
    <property type="entry name" value="HATPase_C_sf"/>
</dbReference>
<keyword evidence="5" id="KW-0902">Two-component regulatory system</keyword>
<dbReference type="SUPFAM" id="SSF47384">
    <property type="entry name" value="Homodimeric domain of signal transducing histidine kinase"/>
    <property type="match status" value="1"/>
</dbReference>
<feature type="domain" description="Histidine kinase" evidence="7">
    <location>
        <begin position="248"/>
        <end position="464"/>
    </location>
</feature>
<dbReference type="InterPro" id="IPR005467">
    <property type="entry name" value="His_kinase_dom"/>
</dbReference>
<evidence type="ECO:0000313" key="9">
    <source>
        <dbReference type="Proteomes" id="UP000444401"/>
    </source>
</evidence>
<dbReference type="PROSITE" id="PS50109">
    <property type="entry name" value="HIS_KIN"/>
    <property type="match status" value="1"/>
</dbReference>
<dbReference type="SMART" id="SM00387">
    <property type="entry name" value="HATPase_c"/>
    <property type="match status" value="1"/>
</dbReference>
<evidence type="ECO:0000256" key="3">
    <source>
        <dbReference type="ARBA" id="ARBA00022679"/>
    </source>
</evidence>
<sequence>MNAQAPGYLARGRIDGDDCLVEADEPVASLQRECGGEVPGALAIPGLLAEIGKARAAGARYATAFEAQADSEIVSARVEIFPHAGEDGTCSIGITDWQVAPAPVDSDAQAASRRLEIGRNVAELWARLDSAQCVLAVEVRASDLEPLGRRMAGALGHPWTDFVDLPGTVHEQPMHWRLLDDAEVRVAESQRTWRAMLAPVAPASAGKGGFELLLVADSALDTSTRDGDESQDSGVAAPPPPSRRIGQELSPVLRQPIARIIANAETIRTRLAGPLAEEYSNYAADIAAAGQHLLALLDDLSDLEVVESEDFDTAPDEIDLADVARRAAGILAVRAKERHIEIAGPADDVSVPAIAEFRRVLQILLNLLGNAIRYAPEGTSVRLKLSDRKGRARVSVIDEGPGLSAEQQARVFEKFERLGRSGDGGSGLGLYISRRLARAMGGDLSVKSKPGQGASFRLDLPPNPAKRRRPAD</sequence>
<dbReference type="PRINTS" id="PR00344">
    <property type="entry name" value="BCTRLSENSOR"/>
</dbReference>
<dbReference type="GO" id="GO:0016301">
    <property type="term" value="F:kinase activity"/>
    <property type="evidence" value="ECO:0007669"/>
    <property type="project" value="UniProtKB-KW"/>
</dbReference>
<dbReference type="Gene3D" id="1.10.287.130">
    <property type="match status" value="1"/>
</dbReference>
<dbReference type="CDD" id="cd00075">
    <property type="entry name" value="HATPase"/>
    <property type="match status" value="1"/>
</dbReference>
<keyword evidence="3" id="KW-0808">Transferase</keyword>
<accession>A0ABW9UV38</accession>
<comment type="catalytic activity">
    <reaction evidence="1">
        <text>ATP + protein L-histidine = ADP + protein N-phospho-L-histidine.</text>
        <dbReference type="EC" id="2.7.13.3"/>
    </reaction>
</comment>
<evidence type="ECO:0000256" key="1">
    <source>
        <dbReference type="ARBA" id="ARBA00000085"/>
    </source>
</evidence>
<feature type="region of interest" description="Disordered" evidence="6">
    <location>
        <begin position="222"/>
        <end position="249"/>
    </location>
</feature>
<dbReference type="Gene3D" id="3.30.565.10">
    <property type="entry name" value="Histidine kinase-like ATPase, C-terminal domain"/>
    <property type="match status" value="1"/>
</dbReference>
<evidence type="ECO:0000256" key="4">
    <source>
        <dbReference type="ARBA" id="ARBA00022777"/>
    </source>
</evidence>
<dbReference type="Proteomes" id="UP000444401">
    <property type="component" value="Unassembled WGS sequence"/>
</dbReference>
<dbReference type="EC" id="2.7.13.3" evidence="2"/>
<dbReference type="SUPFAM" id="SSF55874">
    <property type="entry name" value="ATPase domain of HSP90 chaperone/DNA topoisomerase II/histidine kinase"/>
    <property type="match status" value="1"/>
</dbReference>
<gene>
    <name evidence="8" type="ORF">GRI72_02460</name>
</gene>
<organism evidence="8 9">
    <name type="scientific">Pelagerythrobacter marinus</name>
    <dbReference type="NCBI Taxonomy" id="538382"/>
    <lineage>
        <taxon>Bacteria</taxon>
        <taxon>Pseudomonadati</taxon>
        <taxon>Pseudomonadota</taxon>
        <taxon>Alphaproteobacteria</taxon>
        <taxon>Sphingomonadales</taxon>
        <taxon>Erythrobacteraceae</taxon>
        <taxon>Pelagerythrobacter</taxon>
    </lineage>
</organism>
<protein>
    <recommendedName>
        <fullName evidence="2">histidine kinase</fullName>
        <ecNumber evidence="2">2.7.13.3</ecNumber>
    </recommendedName>
</protein>
<evidence type="ECO:0000259" key="7">
    <source>
        <dbReference type="PROSITE" id="PS50109"/>
    </source>
</evidence>
<dbReference type="InterPro" id="IPR004358">
    <property type="entry name" value="Sig_transdc_His_kin-like_C"/>
</dbReference>
<dbReference type="RefSeq" id="WP_160732326.1">
    <property type="nucleotide sequence ID" value="NZ_WTYO01000001.1"/>
</dbReference>
<dbReference type="PANTHER" id="PTHR43711">
    <property type="entry name" value="TWO-COMPONENT HISTIDINE KINASE"/>
    <property type="match status" value="1"/>
</dbReference>
<keyword evidence="9" id="KW-1185">Reference proteome</keyword>
<evidence type="ECO:0000256" key="5">
    <source>
        <dbReference type="ARBA" id="ARBA00023012"/>
    </source>
</evidence>
<reference evidence="8 9" key="1">
    <citation type="submission" date="2019-12" db="EMBL/GenBank/DDBJ databases">
        <title>Genomic-based taxomic classification of the family Erythrobacteraceae.</title>
        <authorList>
            <person name="Xu L."/>
        </authorList>
    </citation>
    <scope>NUCLEOTIDE SEQUENCE [LARGE SCALE GENOMIC DNA]</scope>
    <source>
        <strain evidence="8 9">H32</strain>
    </source>
</reference>
<feature type="region of interest" description="Disordered" evidence="6">
    <location>
        <begin position="443"/>
        <end position="472"/>
    </location>
</feature>
<name>A0ABW9UV38_9SPHN</name>
<dbReference type="Pfam" id="PF02518">
    <property type="entry name" value="HATPase_c"/>
    <property type="match status" value="1"/>
</dbReference>
<dbReference type="InterPro" id="IPR003594">
    <property type="entry name" value="HATPase_dom"/>
</dbReference>
<comment type="caution">
    <text evidence="8">The sequence shown here is derived from an EMBL/GenBank/DDBJ whole genome shotgun (WGS) entry which is preliminary data.</text>
</comment>
<evidence type="ECO:0000313" key="8">
    <source>
        <dbReference type="EMBL" id="MXO67695.1"/>
    </source>
</evidence>
<dbReference type="InterPro" id="IPR050736">
    <property type="entry name" value="Sensor_HK_Regulatory"/>
</dbReference>
<keyword evidence="4 8" id="KW-0418">Kinase</keyword>
<dbReference type="InterPro" id="IPR036097">
    <property type="entry name" value="HisK_dim/P_sf"/>
</dbReference>